<sequence length="76" mass="8620">MCSYIDAEEHELGDLNEPANYKASLLDPESDKWLDAKNVEMKSINDNEVYDLVDLPPNGKTVGSKWLFKKKTNMDG</sequence>
<proteinExistence type="predicted"/>
<name>A0A699J8R3_TANCI</name>
<dbReference type="EMBL" id="BKCJ010381114">
    <property type="protein sequence ID" value="GFA17831.1"/>
    <property type="molecule type" value="Genomic_DNA"/>
</dbReference>
<accession>A0A699J8R3</accession>
<evidence type="ECO:0000313" key="1">
    <source>
        <dbReference type="EMBL" id="GFA17831.1"/>
    </source>
</evidence>
<reference evidence="1" key="1">
    <citation type="journal article" date="2019" name="Sci. Rep.">
        <title>Draft genome of Tanacetum cinerariifolium, the natural source of mosquito coil.</title>
        <authorList>
            <person name="Yamashiro T."/>
            <person name="Shiraishi A."/>
            <person name="Satake H."/>
            <person name="Nakayama K."/>
        </authorList>
    </citation>
    <scope>NUCLEOTIDE SEQUENCE</scope>
</reference>
<protein>
    <submittedName>
        <fullName evidence="1">Zinc finger, CCHC-type</fullName>
    </submittedName>
</protein>
<comment type="caution">
    <text evidence="1">The sequence shown here is derived from an EMBL/GenBank/DDBJ whole genome shotgun (WGS) entry which is preliminary data.</text>
</comment>
<feature type="non-terminal residue" evidence="1">
    <location>
        <position position="76"/>
    </location>
</feature>
<gene>
    <name evidence="1" type="ORF">Tci_589803</name>
</gene>
<organism evidence="1">
    <name type="scientific">Tanacetum cinerariifolium</name>
    <name type="common">Dalmatian daisy</name>
    <name type="synonym">Chrysanthemum cinerariifolium</name>
    <dbReference type="NCBI Taxonomy" id="118510"/>
    <lineage>
        <taxon>Eukaryota</taxon>
        <taxon>Viridiplantae</taxon>
        <taxon>Streptophyta</taxon>
        <taxon>Embryophyta</taxon>
        <taxon>Tracheophyta</taxon>
        <taxon>Spermatophyta</taxon>
        <taxon>Magnoliopsida</taxon>
        <taxon>eudicotyledons</taxon>
        <taxon>Gunneridae</taxon>
        <taxon>Pentapetalae</taxon>
        <taxon>asterids</taxon>
        <taxon>campanulids</taxon>
        <taxon>Asterales</taxon>
        <taxon>Asteraceae</taxon>
        <taxon>Asteroideae</taxon>
        <taxon>Anthemideae</taxon>
        <taxon>Anthemidinae</taxon>
        <taxon>Tanacetum</taxon>
    </lineage>
</organism>
<dbReference type="AlphaFoldDB" id="A0A699J8R3"/>